<evidence type="ECO:0000256" key="1">
    <source>
        <dbReference type="SAM" id="SignalP"/>
    </source>
</evidence>
<keyword evidence="1" id="KW-0732">Signal</keyword>
<feature type="signal peptide" evidence="1">
    <location>
        <begin position="1"/>
        <end position="23"/>
    </location>
</feature>
<feature type="chain" id="PRO_5021990226" evidence="1">
    <location>
        <begin position="24"/>
        <end position="123"/>
    </location>
</feature>
<proteinExistence type="predicted"/>
<keyword evidence="3" id="KW-1185">Reference proteome</keyword>
<dbReference type="AlphaFoldDB" id="A0A521AEU3"/>
<organism evidence="2 3">
    <name type="scientific">Saccharicrinis carchari</name>
    <dbReference type="NCBI Taxonomy" id="1168039"/>
    <lineage>
        <taxon>Bacteria</taxon>
        <taxon>Pseudomonadati</taxon>
        <taxon>Bacteroidota</taxon>
        <taxon>Bacteroidia</taxon>
        <taxon>Marinilabiliales</taxon>
        <taxon>Marinilabiliaceae</taxon>
        <taxon>Saccharicrinis</taxon>
    </lineage>
</organism>
<sequence length="123" mass="14132">MKFLFFISTTLLVLTLQTSTQCAMEKQFCAAILKNDKAALKIILDKKFDTIDIKDNQMENFESIKNWLEEFNCVSSVEIVPGMIRTKPPIKVFDVYVKSPDDVIKVVQIKLQVLPDKLSYNPK</sequence>
<evidence type="ECO:0000313" key="2">
    <source>
        <dbReference type="EMBL" id="SMO33318.1"/>
    </source>
</evidence>
<protein>
    <submittedName>
        <fullName evidence="2">Uncharacterized protein</fullName>
    </submittedName>
</protein>
<accession>A0A521AEU3</accession>
<reference evidence="2 3" key="1">
    <citation type="submission" date="2017-05" db="EMBL/GenBank/DDBJ databases">
        <authorList>
            <person name="Varghese N."/>
            <person name="Submissions S."/>
        </authorList>
    </citation>
    <scope>NUCLEOTIDE SEQUENCE [LARGE SCALE GENOMIC DNA]</scope>
    <source>
        <strain evidence="2 3">DSM 27040</strain>
    </source>
</reference>
<gene>
    <name evidence="2" type="ORF">SAMN06265379_10193</name>
</gene>
<evidence type="ECO:0000313" key="3">
    <source>
        <dbReference type="Proteomes" id="UP000319040"/>
    </source>
</evidence>
<dbReference type="Proteomes" id="UP000319040">
    <property type="component" value="Unassembled WGS sequence"/>
</dbReference>
<name>A0A521AEU3_SACCC</name>
<dbReference type="EMBL" id="FXTB01000001">
    <property type="protein sequence ID" value="SMO33318.1"/>
    <property type="molecule type" value="Genomic_DNA"/>
</dbReference>